<keyword evidence="1" id="KW-0732">Signal</keyword>
<dbReference type="InterPro" id="IPR002889">
    <property type="entry name" value="WSC_carb-bd"/>
</dbReference>
<dbReference type="Pfam" id="PF01822">
    <property type="entry name" value="WSC"/>
    <property type="match status" value="1"/>
</dbReference>
<evidence type="ECO:0000313" key="4">
    <source>
        <dbReference type="Proteomes" id="UP001446871"/>
    </source>
</evidence>
<reference evidence="3 4" key="1">
    <citation type="submission" date="2023-01" db="EMBL/GenBank/DDBJ databases">
        <title>Analysis of 21 Apiospora genomes using comparative genomics revels a genus with tremendous synthesis potential of carbohydrate active enzymes and secondary metabolites.</title>
        <authorList>
            <person name="Sorensen T."/>
        </authorList>
    </citation>
    <scope>NUCLEOTIDE SEQUENCE [LARGE SCALE GENOMIC DNA]</scope>
    <source>
        <strain evidence="3 4">CBS 83171</strain>
    </source>
</reference>
<comment type="caution">
    <text evidence="3">The sequence shown here is derived from an EMBL/GenBank/DDBJ whole genome shotgun (WGS) entry which is preliminary data.</text>
</comment>
<evidence type="ECO:0000313" key="3">
    <source>
        <dbReference type="EMBL" id="KAK8057957.1"/>
    </source>
</evidence>
<evidence type="ECO:0000256" key="1">
    <source>
        <dbReference type="SAM" id="SignalP"/>
    </source>
</evidence>
<protein>
    <recommendedName>
        <fullName evidence="2">WSC domain-containing protein</fullName>
    </recommendedName>
</protein>
<evidence type="ECO:0000259" key="2">
    <source>
        <dbReference type="PROSITE" id="PS51212"/>
    </source>
</evidence>
<keyword evidence="4" id="KW-1185">Reference proteome</keyword>
<feature type="domain" description="WSC" evidence="2">
    <location>
        <begin position="20"/>
        <end position="110"/>
    </location>
</feature>
<accession>A0ABR1UGD9</accession>
<sequence>MQFSASALALLGAFAVAQANEVFFGCSRTMVSSYNTTNPYMSYGLCAETCRTGKGSCGKPTAMALSDQVCHCGKLPDQNDLVDEALCNTPCPGYGMDTCGGPNTFTVFSI</sequence>
<proteinExistence type="predicted"/>
<name>A0ABR1UGD9_9PEZI</name>
<feature type="chain" id="PRO_5047089425" description="WSC domain-containing protein" evidence="1">
    <location>
        <begin position="20"/>
        <end position="110"/>
    </location>
</feature>
<dbReference type="PROSITE" id="PS51212">
    <property type="entry name" value="WSC"/>
    <property type="match status" value="1"/>
</dbReference>
<dbReference type="EMBL" id="JAQQWM010000007">
    <property type="protein sequence ID" value="KAK8057957.1"/>
    <property type="molecule type" value="Genomic_DNA"/>
</dbReference>
<feature type="signal peptide" evidence="1">
    <location>
        <begin position="1"/>
        <end position="19"/>
    </location>
</feature>
<dbReference type="Proteomes" id="UP001446871">
    <property type="component" value="Unassembled WGS sequence"/>
</dbReference>
<gene>
    <name evidence="3" type="ORF">PG996_011894</name>
</gene>
<organism evidence="3 4">
    <name type="scientific">Apiospora saccharicola</name>
    <dbReference type="NCBI Taxonomy" id="335842"/>
    <lineage>
        <taxon>Eukaryota</taxon>
        <taxon>Fungi</taxon>
        <taxon>Dikarya</taxon>
        <taxon>Ascomycota</taxon>
        <taxon>Pezizomycotina</taxon>
        <taxon>Sordariomycetes</taxon>
        <taxon>Xylariomycetidae</taxon>
        <taxon>Amphisphaeriales</taxon>
        <taxon>Apiosporaceae</taxon>
        <taxon>Apiospora</taxon>
    </lineage>
</organism>